<comment type="similarity">
    <text evidence="2">Belongs to the TPS (TC 1.B.20) family.</text>
</comment>
<dbReference type="GO" id="GO:0098046">
    <property type="term" value="C:type V protein secretion system complex"/>
    <property type="evidence" value="ECO:0007669"/>
    <property type="project" value="TreeGrafter"/>
</dbReference>
<keyword evidence="5" id="KW-0812">Transmembrane</keyword>
<feature type="domain" description="POTRA" evidence="10">
    <location>
        <begin position="84"/>
        <end position="159"/>
    </location>
</feature>
<evidence type="ECO:0000256" key="6">
    <source>
        <dbReference type="ARBA" id="ARBA00022927"/>
    </source>
</evidence>
<dbReference type="InterPro" id="IPR005565">
    <property type="entry name" value="Hemolysn_activator_HlyB_C"/>
</dbReference>
<dbReference type="Proteomes" id="UP000516369">
    <property type="component" value="Chromosome"/>
</dbReference>
<feature type="compositionally biased region" description="Pro residues" evidence="9">
    <location>
        <begin position="60"/>
        <end position="74"/>
    </location>
</feature>
<dbReference type="Pfam" id="PF08479">
    <property type="entry name" value="POTRA_2"/>
    <property type="match status" value="1"/>
</dbReference>
<protein>
    <submittedName>
        <fullName evidence="11">ShlB/FhaC/HecB family hemolysin secretion/activation protein</fullName>
    </submittedName>
</protein>
<dbReference type="GO" id="GO:0009279">
    <property type="term" value="C:cell outer membrane"/>
    <property type="evidence" value="ECO:0007669"/>
    <property type="project" value="UniProtKB-SubCell"/>
</dbReference>
<dbReference type="InterPro" id="IPR013686">
    <property type="entry name" value="Polypept-transport_assoc_ShlB"/>
</dbReference>
<evidence type="ECO:0000256" key="5">
    <source>
        <dbReference type="ARBA" id="ARBA00022692"/>
    </source>
</evidence>
<evidence type="ECO:0000256" key="8">
    <source>
        <dbReference type="ARBA" id="ARBA00023237"/>
    </source>
</evidence>
<proteinExistence type="inferred from homology"/>
<keyword evidence="7" id="KW-0472">Membrane</keyword>
<dbReference type="PANTHER" id="PTHR34597">
    <property type="entry name" value="SLR1661 PROTEIN"/>
    <property type="match status" value="1"/>
</dbReference>
<evidence type="ECO:0000256" key="4">
    <source>
        <dbReference type="ARBA" id="ARBA00022452"/>
    </source>
</evidence>
<keyword evidence="12" id="KW-1185">Reference proteome</keyword>
<evidence type="ECO:0000256" key="1">
    <source>
        <dbReference type="ARBA" id="ARBA00004442"/>
    </source>
</evidence>
<dbReference type="KEGG" id="dvn:HQ394_05300"/>
<evidence type="ECO:0000256" key="2">
    <source>
        <dbReference type="ARBA" id="ARBA00009055"/>
    </source>
</evidence>
<evidence type="ECO:0000256" key="7">
    <source>
        <dbReference type="ARBA" id="ARBA00023136"/>
    </source>
</evidence>
<dbReference type="EMBL" id="CP053923">
    <property type="protein sequence ID" value="QNT68877.1"/>
    <property type="molecule type" value="Genomic_DNA"/>
</dbReference>
<dbReference type="Gene3D" id="2.40.160.50">
    <property type="entry name" value="membrane protein fhac: a member of the omp85/tpsb transporter family"/>
    <property type="match status" value="1"/>
</dbReference>
<accession>A0A7H1MZJ1</accession>
<gene>
    <name evidence="11" type="ORF">HQ394_05300</name>
</gene>
<dbReference type="PANTHER" id="PTHR34597:SF6">
    <property type="entry name" value="BLR6126 PROTEIN"/>
    <property type="match status" value="1"/>
</dbReference>
<evidence type="ECO:0000259" key="10">
    <source>
        <dbReference type="PROSITE" id="PS51779"/>
    </source>
</evidence>
<keyword evidence="3" id="KW-0813">Transport</keyword>
<dbReference type="Gene3D" id="3.10.20.310">
    <property type="entry name" value="membrane protein fhac"/>
    <property type="match status" value="1"/>
</dbReference>
<name>A0A7H1MZJ1_9PROT</name>
<feature type="region of interest" description="Disordered" evidence="9">
    <location>
        <begin position="55"/>
        <end position="74"/>
    </location>
</feature>
<organism evidence="11 12">
    <name type="scientific">Defluviicoccus vanus</name>
    <dbReference type="NCBI Taxonomy" id="111831"/>
    <lineage>
        <taxon>Bacteria</taxon>
        <taxon>Pseudomonadati</taxon>
        <taxon>Pseudomonadota</taxon>
        <taxon>Alphaproteobacteria</taxon>
        <taxon>Rhodospirillales</taxon>
        <taxon>Rhodospirillaceae</taxon>
        <taxon>Defluviicoccus</taxon>
    </lineage>
</organism>
<keyword evidence="4" id="KW-1134">Transmembrane beta strand</keyword>
<evidence type="ECO:0000256" key="9">
    <source>
        <dbReference type="SAM" id="MobiDB-lite"/>
    </source>
</evidence>
<dbReference type="GO" id="GO:0008320">
    <property type="term" value="F:protein transmembrane transporter activity"/>
    <property type="evidence" value="ECO:0007669"/>
    <property type="project" value="TreeGrafter"/>
</dbReference>
<evidence type="ECO:0000313" key="12">
    <source>
        <dbReference type="Proteomes" id="UP000516369"/>
    </source>
</evidence>
<dbReference type="RefSeq" id="WP_190262388.1">
    <property type="nucleotide sequence ID" value="NZ_CP053923.1"/>
</dbReference>
<sequence length="573" mass="62403">MIGTECAAILHLRWLFALTVGVALAAPMQHAMAQRASPDIPPAALPDVRLQRLPTEEAPSPAPQLSVPPPAPAYPSPSAGAVRFRLQRVDLFGVTAYPVTELQATFDPLIDTEVTLADIYRLAKNIERRYRDDGYFLSRAIVPVQTVEDGRVRLQVLEGFVAAVRIEGDVGAVQSLLQAYIDPVTRERPLRFATLERALLLANDLPGLSVSGLLQPAPSQPGAADLVVSASRQPFEASMLVDNLGDDYTGRYEYAASVSSNAWTPLGERVSAVGFVTNPFDDHNQKVGQFSTSWRLGGDGLALETIYSYGVSHPGSTVAPLDIESNTWLAGASAVYPVIRSRSFNLSGRFGFEALNDNVDFFGNTTLSRDRLRVLLMTANIDFRDAWRGTNTFETTLRQGLPVLDATRRSDDDKSRSDGTGQATVFQASLSRLQPVYDNLAVYVASSGQYAFTSVLSDQEFLLGGAQFGRGYDYATLAGDSGIGGTAELRYTQPLPWAEFDRVQVFGFVDGGRVWDRQTLGEDQLTSTGGGLRLFPFDRLFFELVGAKPLTLDSGRANGDRDPQFLFRAVGRL</sequence>
<comment type="subcellular location">
    <subcellularLocation>
        <location evidence="1">Cell outer membrane</location>
    </subcellularLocation>
</comment>
<dbReference type="PROSITE" id="PS51779">
    <property type="entry name" value="POTRA"/>
    <property type="match status" value="1"/>
</dbReference>
<reference evidence="11 12" key="1">
    <citation type="submission" date="2020-05" db="EMBL/GenBank/DDBJ databases">
        <title>Complete closed genome sequence of Defluviicoccus vanus.</title>
        <authorList>
            <person name="Bessarab I."/>
            <person name="Arumugam K."/>
            <person name="Maszenan A.M."/>
            <person name="Seviour R.J."/>
            <person name="Williams R.B."/>
        </authorList>
    </citation>
    <scope>NUCLEOTIDE SEQUENCE [LARGE SCALE GENOMIC DNA]</scope>
    <source>
        <strain evidence="11 12">Ben 114</strain>
    </source>
</reference>
<evidence type="ECO:0000256" key="3">
    <source>
        <dbReference type="ARBA" id="ARBA00022448"/>
    </source>
</evidence>
<dbReference type="Pfam" id="PF03865">
    <property type="entry name" value="ShlB"/>
    <property type="match status" value="1"/>
</dbReference>
<dbReference type="GO" id="GO:0046819">
    <property type="term" value="P:protein secretion by the type V secretion system"/>
    <property type="evidence" value="ECO:0007669"/>
    <property type="project" value="TreeGrafter"/>
</dbReference>
<dbReference type="AlphaFoldDB" id="A0A7H1MZJ1"/>
<keyword evidence="8" id="KW-0998">Cell outer membrane</keyword>
<keyword evidence="6" id="KW-0653">Protein transport</keyword>
<evidence type="ECO:0000313" key="11">
    <source>
        <dbReference type="EMBL" id="QNT68877.1"/>
    </source>
</evidence>
<dbReference type="InterPro" id="IPR034746">
    <property type="entry name" value="POTRA"/>
</dbReference>
<dbReference type="InterPro" id="IPR051544">
    <property type="entry name" value="TPS_OM_transporter"/>
</dbReference>